<gene>
    <name evidence="1" type="ordered locus">EFER_0989</name>
</gene>
<protein>
    <recommendedName>
        <fullName evidence="3">Transposase</fullName>
    </recommendedName>
</protein>
<keyword evidence="2" id="KW-1185">Reference proteome</keyword>
<dbReference type="HOGENOM" id="CLU_2600804_0_0_6"/>
<name>B7LN12_ESCF3</name>
<evidence type="ECO:0000313" key="2">
    <source>
        <dbReference type="Proteomes" id="UP000000745"/>
    </source>
</evidence>
<evidence type="ECO:0000313" key="1">
    <source>
        <dbReference type="EMBL" id="CAQ88523.1"/>
    </source>
</evidence>
<dbReference type="Proteomes" id="UP000000745">
    <property type="component" value="Chromosome"/>
</dbReference>
<dbReference type="KEGG" id="efe:EFER_0989"/>
<sequence length="79" mass="9086">MATGCAWSGFERYLQRYRNGEARGLTEYPHMKREIWQVYFASNTDSQKHIRTTSCCETSKMTVAETLILKDSSGRSPNC</sequence>
<dbReference type="AlphaFoldDB" id="B7LN12"/>
<organism evidence="1 2">
    <name type="scientific">Escherichia fergusonii (strain ATCC 35469 / DSM 13698 / CCUG 18766 / IAM 14443 / JCM 21226 / LMG 7866 / NBRC 102419 / NCTC 12128 / CDC 0568-73)</name>
    <dbReference type="NCBI Taxonomy" id="585054"/>
    <lineage>
        <taxon>Bacteria</taxon>
        <taxon>Pseudomonadati</taxon>
        <taxon>Pseudomonadota</taxon>
        <taxon>Gammaproteobacteria</taxon>
        <taxon>Enterobacterales</taxon>
        <taxon>Enterobacteriaceae</taxon>
        <taxon>Escherichia</taxon>
    </lineage>
</organism>
<dbReference type="EMBL" id="CU928158">
    <property type="protein sequence ID" value="CAQ88523.1"/>
    <property type="molecule type" value="Genomic_DNA"/>
</dbReference>
<evidence type="ECO:0008006" key="3">
    <source>
        <dbReference type="Google" id="ProtNLM"/>
    </source>
</evidence>
<proteinExistence type="predicted"/>
<accession>B7LN12</accession>
<reference evidence="2" key="1">
    <citation type="journal article" date="2009" name="PLoS Genet.">
        <title>Organised genome dynamics in the Escherichia coli species results in highly diverse adaptive paths.</title>
        <authorList>
            <person name="Touchon M."/>
            <person name="Hoede C."/>
            <person name="Tenaillon O."/>
            <person name="Barbe V."/>
            <person name="Baeriswyl S."/>
            <person name="Bidet P."/>
            <person name="Bingen E."/>
            <person name="Bonacorsi S."/>
            <person name="Bouchier C."/>
            <person name="Bouvet O."/>
            <person name="Calteau A."/>
            <person name="Chiapello H."/>
            <person name="Clermont O."/>
            <person name="Cruveiller S."/>
            <person name="Danchin A."/>
            <person name="Diard M."/>
            <person name="Dossat C."/>
            <person name="Karoui M.E."/>
            <person name="Frapy E."/>
            <person name="Garry L."/>
            <person name="Ghigo J.M."/>
            <person name="Gilles A.M."/>
            <person name="Johnson J."/>
            <person name="Le Bouguenec C."/>
            <person name="Lescat M."/>
            <person name="Mangenot S."/>
            <person name="Martinez-Jehanne V."/>
            <person name="Matic I."/>
            <person name="Nassif X."/>
            <person name="Oztas S."/>
            <person name="Petit M.A."/>
            <person name="Pichon C."/>
            <person name="Rouy Z."/>
            <person name="Ruf C.S."/>
            <person name="Schneider D."/>
            <person name="Tourret J."/>
            <person name="Vacherie B."/>
            <person name="Vallenet D."/>
            <person name="Medigue C."/>
            <person name="Rocha E.P.C."/>
            <person name="Denamur E."/>
        </authorList>
    </citation>
    <scope>NUCLEOTIDE SEQUENCE [LARGE SCALE GENOMIC DNA]</scope>
    <source>
        <strain evidence="2">ATCC 35469 / DSM 13698 / BCRC 15582 / CCUG 18766 / IAM 14443 / JCM 21226 / LMG 7866 / NBRC 102419 / NCTC 12128 / CDC 0568-73</strain>
    </source>
</reference>